<organism evidence="1 2">
    <name type="scientific">Hohenbuehelia grisea</name>
    <dbReference type="NCBI Taxonomy" id="104357"/>
    <lineage>
        <taxon>Eukaryota</taxon>
        <taxon>Fungi</taxon>
        <taxon>Dikarya</taxon>
        <taxon>Basidiomycota</taxon>
        <taxon>Agaricomycotina</taxon>
        <taxon>Agaricomycetes</taxon>
        <taxon>Agaricomycetidae</taxon>
        <taxon>Agaricales</taxon>
        <taxon>Pleurotineae</taxon>
        <taxon>Pleurotaceae</taxon>
        <taxon>Hohenbuehelia</taxon>
    </lineage>
</organism>
<keyword evidence="2" id="KW-1185">Reference proteome</keyword>
<accession>A0ABR3IPV8</accession>
<gene>
    <name evidence="1" type="ORF">HGRIS_000826</name>
</gene>
<dbReference type="EMBL" id="JASNQZ010000018">
    <property type="protein sequence ID" value="KAL0945324.1"/>
    <property type="molecule type" value="Genomic_DNA"/>
</dbReference>
<evidence type="ECO:0000313" key="1">
    <source>
        <dbReference type="EMBL" id="KAL0945324.1"/>
    </source>
</evidence>
<proteinExistence type="predicted"/>
<protein>
    <submittedName>
        <fullName evidence="1">Uncharacterized protein</fullName>
    </submittedName>
</protein>
<sequence length="142" mass="16010">MVLLSFAFKGHPHILQGVSLPSKTTKASVIPIHSLSPARQSSSRASIADPSVHFRNVSRFHSIRVSWGRLQDDHLVSERVCQCRKCQYQSNVLSAFHANTFLVFSLCTCRTGISQRVNSDRAFRGHYEDWPVGTHEFLDINS</sequence>
<name>A0ABR3IPV8_9AGAR</name>
<comment type="caution">
    <text evidence="1">The sequence shown here is derived from an EMBL/GenBank/DDBJ whole genome shotgun (WGS) entry which is preliminary data.</text>
</comment>
<reference evidence="2" key="1">
    <citation type="submission" date="2024-06" db="EMBL/GenBank/DDBJ databases">
        <title>Multi-omics analyses provide insights into the biosynthesis of the anticancer antibiotic pleurotin in Hohenbuehelia grisea.</title>
        <authorList>
            <person name="Weaver J.A."/>
            <person name="Alberti F."/>
        </authorList>
    </citation>
    <scope>NUCLEOTIDE SEQUENCE [LARGE SCALE GENOMIC DNA]</scope>
    <source>
        <strain evidence="2">T-177</strain>
    </source>
</reference>
<dbReference type="Proteomes" id="UP001556367">
    <property type="component" value="Unassembled WGS sequence"/>
</dbReference>
<evidence type="ECO:0000313" key="2">
    <source>
        <dbReference type="Proteomes" id="UP001556367"/>
    </source>
</evidence>